<accession>A0ABU5GRI3</accession>
<comment type="caution">
    <text evidence="13">The sequence shown here is derived from an EMBL/GenBank/DDBJ whole genome shotgun (WGS) entry which is preliminary data.</text>
</comment>
<evidence type="ECO:0000256" key="10">
    <source>
        <dbReference type="RuleBase" id="RU362068"/>
    </source>
</evidence>
<evidence type="ECO:0000313" key="13">
    <source>
        <dbReference type="EMBL" id="MDY7219137.1"/>
    </source>
</evidence>
<organism evidence="13 14">
    <name type="scientific">Denitrificimonas halotolerans</name>
    <dbReference type="NCBI Taxonomy" id="3098930"/>
    <lineage>
        <taxon>Bacteria</taxon>
        <taxon>Pseudomonadati</taxon>
        <taxon>Pseudomonadota</taxon>
        <taxon>Gammaproteobacteria</taxon>
        <taxon>Pseudomonadales</taxon>
        <taxon>Pseudomonadaceae</taxon>
        <taxon>Denitrificimonas</taxon>
    </lineage>
</organism>
<evidence type="ECO:0000256" key="5">
    <source>
        <dbReference type="ARBA" id="ARBA00022655"/>
    </source>
</evidence>
<comment type="catalytic activity">
    <reaction evidence="9 10">
        <text>(R)-pantoate + NADP(+) = 2-dehydropantoate + NADPH + H(+)</text>
        <dbReference type="Rhea" id="RHEA:16233"/>
        <dbReference type="ChEBI" id="CHEBI:11561"/>
        <dbReference type="ChEBI" id="CHEBI:15378"/>
        <dbReference type="ChEBI" id="CHEBI:15980"/>
        <dbReference type="ChEBI" id="CHEBI:57783"/>
        <dbReference type="ChEBI" id="CHEBI:58349"/>
        <dbReference type="EC" id="1.1.1.169"/>
    </reaction>
</comment>
<dbReference type="InterPro" id="IPR013332">
    <property type="entry name" value="KPR_N"/>
</dbReference>
<keyword evidence="14" id="KW-1185">Reference proteome</keyword>
<dbReference type="EMBL" id="JAXIVU010000006">
    <property type="protein sequence ID" value="MDY7219137.1"/>
    <property type="molecule type" value="Genomic_DNA"/>
</dbReference>
<protein>
    <recommendedName>
        <fullName evidence="4 10">2-dehydropantoate 2-reductase</fullName>
        <ecNumber evidence="3 10">1.1.1.169</ecNumber>
    </recommendedName>
    <alternativeName>
        <fullName evidence="8 10">Ketopantoate reductase</fullName>
    </alternativeName>
</protein>
<evidence type="ECO:0000256" key="7">
    <source>
        <dbReference type="ARBA" id="ARBA00023002"/>
    </source>
</evidence>
<evidence type="ECO:0000259" key="12">
    <source>
        <dbReference type="Pfam" id="PF08546"/>
    </source>
</evidence>
<evidence type="ECO:0000256" key="9">
    <source>
        <dbReference type="ARBA" id="ARBA00048793"/>
    </source>
</evidence>
<name>A0ABU5GRI3_9GAMM</name>
<dbReference type="InterPro" id="IPR051402">
    <property type="entry name" value="KPR-Related"/>
</dbReference>
<dbReference type="GO" id="GO:0008677">
    <property type="term" value="F:2-dehydropantoate 2-reductase activity"/>
    <property type="evidence" value="ECO:0007669"/>
    <property type="project" value="UniProtKB-EC"/>
</dbReference>
<comment type="similarity">
    <text evidence="2 10">Belongs to the ketopantoate reductase family.</text>
</comment>
<evidence type="ECO:0000256" key="2">
    <source>
        <dbReference type="ARBA" id="ARBA00007870"/>
    </source>
</evidence>
<reference evidence="13 14" key="1">
    <citation type="submission" date="2023-12" db="EMBL/GenBank/DDBJ databases">
        <title>Denitrificimonas halotolerans sp. nov.,a novel species isolated from landfill leachate.</title>
        <authorList>
            <person name="Wang S."/>
        </authorList>
    </citation>
    <scope>NUCLEOTIDE SEQUENCE [LARGE SCALE GENOMIC DNA]</scope>
    <source>
        <strain evidence="13 14">JX-1</strain>
    </source>
</reference>
<keyword evidence="7 10" id="KW-0560">Oxidoreductase</keyword>
<dbReference type="EC" id="1.1.1.169" evidence="3 10"/>
<dbReference type="Pfam" id="PF02558">
    <property type="entry name" value="ApbA"/>
    <property type="match status" value="1"/>
</dbReference>
<feature type="domain" description="Ketopantoate reductase N-terminal" evidence="11">
    <location>
        <begin position="8"/>
        <end position="157"/>
    </location>
</feature>
<comment type="function">
    <text evidence="10">Catalyzes the NADPH-dependent reduction of ketopantoate into pantoic acid.</text>
</comment>
<dbReference type="SUPFAM" id="SSF51735">
    <property type="entry name" value="NAD(P)-binding Rossmann-fold domains"/>
    <property type="match status" value="1"/>
</dbReference>
<evidence type="ECO:0000313" key="14">
    <source>
        <dbReference type="Proteomes" id="UP001294570"/>
    </source>
</evidence>
<feature type="domain" description="Ketopantoate reductase C-terminal" evidence="12">
    <location>
        <begin position="188"/>
        <end position="310"/>
    </location>
</feature>
<dbReference type="InterPro" id="IPR003710">
    <property type="entry name" value="ApbA"/>
</dbReference>
<dbReference type="PANTHER" id="PTHR21708:SF26">
    <property type="entry name" value="2-DEHYDROPANTOATE 2-REDUCTASE"/>
    <property type="match status" value="1"/>
</dbReference>
<dbReference type="InterPro" id="IPR013328">
    <property type="entry name" value="6PGD_dom2"/>
</dbReference>
<dbReference type="NCBIfam" id="NF004887">
    <property type="entry name" value="PRK06249.1"/>
    <property type="match status" value="1"/>
</dbReference>
<dbReference type="Pfam" id="PF08546">
    <property type="entry name" value="ApbA_C"/>
    <property type="match status" value="1"/>
</dbReference>
<comment type="pathway">
    <text evidence="1 10">Cofactor biosynthesis; (R)-pantothenate biosynthesis; (R)-pantoate from 3-methyl-2-oxobutanoate: step 2/2.</text>
</comment>
<dbReference type="InterPro" id="IPR036291">
    <property type="entry name" value="NAD(P)-bd_dom_sf"/>
</dbReference>
<evidence type="ECO:0000256" key="6">
    <source>
        <dbReference type="ARBA" id="ARBA00022857"/>
    </source>
</evidence>
<proteinExistence type="inferred from homology"/>
<dbReference type="Proteomes" id="UP001294570">
    <property type="component" value="Unassembled WGS sequence"/>
</dbReference>
<dbReference type="SUPFAM" id="SSF48179">
    <property type="entry name" value="6-phosphogluconate dehydrogenase C-terminal domain-like"/>
    <property type="match status" value="1"/>
</dbReference>
<gene>
    <name evidence="13" type="ORF">TOI97_06085</name>
</gene>
<dbReference type="RefSeq" id="WP_321553233.1">
    <property type="nucleotide sequence ID" value="NZ_JAXIVU010000006.1"/>
</dbReference>
<evidence type="ECO:0000256" key="3">
    <source>
        <dbReference type="ARBA" id="ARBA00013014"/>
    </source>
</evidence>
<evidence type="ECO:0000259" key="11">
    <source>
        <dbReference type="Pfam" id="PF02558"/>
    </source>
</evidence>
<dbReference type="InterPro" id="IPR013752">
    <property type="entry name" value="KPA_reductase"/>
</dbReference>
<sequence>MVEQRPRIGIIGTGAIGSFYGLMLARAGFEVHFLLRTEYAHVKRNGLRLYSEIYGELALPQVNAWNDVAQMPKCDWILVCAKTTSNQVLAPIVRQAAAPGSKVMLLQNGFAVEEQLRPLLDPAVHLLGGLCFIWVHRSAPGVSAHQAQGRINPGYHSGPATAEQGFAIAQQAAELFSLAGLESKAVADLQEARWQKLVWNVPYNGLSVLLDSDTKQLMTDPSTHALVMELMQEVVAAAAACGYKLPEKMVHGMLKFTESMPAYWPSMYHDFRAHRPMELQAIYQAPIDAAQAVGCVMPKTHMLLQLLNHVSAK</sequence>
<keyword evidence="5 10" id="KW-0566">Pantothenate biosynthesis</keyword>
<dbReference type="Gene3D" id="3.40.50.720">
    <property type="entry name" value="NAD(P)-binding Rossmann-like Domain"/>
    <property type="match status" value="1"/>
</dbReference>
<keyword evidence="6 10" id="KW-0521">NADP</keyword>
<evidence type="ECO:0000256" key="1">
    <source>
        <dbReference type="ARBA" id="ARBA00004994"/>
    </source>
</evidence>
<dbReference type="InterPro" id="IPR008927">
    <property type="entry name" value="6-PGluconate_DH-like_C_sf"/>
</dbReference>
<dbReference type="NCBIfam" id="TIGR00745">
    <property type="entry name" value="apbA_panE"/>
    <property type="match status" value="1"/>
</dbReference>
<dbReference type="Gene3D" id="1.10.1040.10">
    <property type="entry name" value="N-(1-d-carboxylethyl)-l-norvaline Dehydrogenase, domain 2"/>
    <property type="match status" value="1"/>
</dbReference>
<evidence type="ECO:0000256" key="8">
    <source>
        <dbReference type="ARBA" id="ARBA00032024"/>
    </source>
</evidence>
<evidence type="ECO:0000256" key="4">
    <source>
        <dbReference type="ARBA" id="ARBA00019465"/>
    </source>
</evidence>
<dbReference type="PANTHER" id="PTHR21708">
    <property type="entry name" value="PROBABLE 2-DEHYDROPANTOATE 2-REDUCTASE"/>
    <property type="match status" value="1"/>
</dbReference>